<organism evidence="10 11">
    <name type="scientific">Porphyra umbilicalis</name>
    <name type="common">Purple laver</name>
    <name type="synonym">Red alga</name>
    <dbReference type="NCBI Taxonomy" id="2786"/>
    <lineage>
        <taxon>Eukaryota</taxon>
        <taxon>Rhodophyta</taxon>
        <taxon>Bangiophyceae</taxon>
        <taxon>Bangiales</taxon>
        <taxon>Bangiaceae</taxon>
        <taxon>Porphyra</taxon>
    </lineage>
</organism>
<dbReference type="PANTHER" id="PTHR14083:SF0">
    <property type="entry name" value="YIP1D-INTERACTING FACTOR 1, ISOFORM C"/>
    <property type="match status" value="1"/>
</dbReference>
<feature type="transmembrane region" description="Helical" evidence="9">
    <location>
        <begin position="181"/>
        <end position="201"/>
    </location>
</feature>
<dbReference type="GO" id="GO:0015031">
    <property type="term" value="P:protein transport"/>
    <property type="evidence" value="ECO:0007669"/>
    <property type="project" value="UniProtKB-KW"/>
</dbReference>
<evidence type="ECO:0000256" key="1">
    <source>
        <dbReference type="ARBA" id="ARBA00009727"/>
    </source>
</evidence>
<dbReference type="Pfam" id="PF03878">
    <property type="entry name" value="YIF1"/>
    <property type="match status" value="1"/>
</dbReference>
<evidence type="ECO:0000313" key="11">
    <source>
        <dbReference type="Proteomes" id="UP000218209"/>
    </source>
</evidence>
<evidence type="ECO:0000256" key="5">
    <source>
        <dbReference type="ARBA" id="ARBA00022927"/>
    </source>
</evidence>
<dbReference type="GO" id="GO:0005793">
    <property type="term" value="C:endoplasmic reticulum-Golgi intermediate compartment"/>
    <property type="evidence" value="ECO:0007669"/>
    <property type="project" value="UniProtKB-UniRule"/>
</dbReference>
<dbReference type="PANTHER" id="PTHR14083">
    <property type="entry name" value="YIP1 INTERACTING FACTOR HOMOLOG YIF1 PROTEIN"/>
    <property type="match status" value="1"/>
</dbReference>
<dbReference type="OrthoDB" id="337750at2759"/>
<dbReference type="GO" id="GO:0006888">
    <property type="term" value="P:endoplasmic reticulum to Golgi vesicle-mediated transport"/>
    <property type="evidence" value="ECO:0007669"/>
    <property type="project" value="UniProtKB-UniRule"/>
</dbReference>
<keyword evidence="8 9" id="KW-0472">Membrane</keyword>
<comment type="function">
    <text evidence="9">Has a role in transport between endoplasmic reticulum and Golgi.</text>
</comment>
<comment type="subcellular location">
    <subcellularLocation>
        <location evidence="9">Endoplasmic reticulum membrane</location>
        <topology evidence="9">Multi-pass membrane protein</topology>
    </subcellularLocation>
    <subcellularLocation>
        <location evidence="9">Golgi apparatus membrane</location>
        <topology evidence="9">Multi-pass membrane protein</topology>
    </subcellularLocation>
</comment>
<dbReference type="EMBL" id="KV918789">
    <property type="protein sequence ID" value="OSX79559.1"/>
    <property type="molecule type" value="Genomic_DNA"/>
</dbReference>
<feature type="transmembrane region" description="Helical" evidence="9">
    <location>
        <begin position="120"/>
        <end position="138"/>
    </location>
</feature>
<accession>A0A1X6PFD7</accession>
<feature type="transmembrane region" description="Helical" evidence="9">
    <location>
        <begin position="207"/>
        <end position="225"/>
    </location>
</feature>
<dbReference type="GO" id="GO:0000139">
    <property type="term" value="C:Golgi membrane"/>
    <property type="evidence" value="ECO:0007669"/>
    <property type="project" value="UniProtKB-SubCell"/>
</dbReference>
<gene>
    <name evidence="10" type="ORF">BU14_0075s0049</name>
</gene>
<name>A0A1X6PFD7_PORUM</name>
<dbReference type="AlphaFoldDB" id="A0A1X6PFD7"/>
<dbReference type="InterPro" id="IPR005578">
    <property type="entry name" value="Yif1_fam"/>
</dbReference>
<keyword evidence="4 9" id="KW-0256">Endoplasmic reticulum</keyword>
<reference evidence="10 11" key="1">
    <citation type="submission" date="2017-03" db="EMBL/GenBank/DDBJ databases">
        <title>WGS assembly of Porphyra umbilicalis.</title>
        <authorList>
            <person name="Brawley S.H."/>
            <person name="Blouin N.A."/>
            <person name="Ficko-Blean E."/>
            <person name="Wheeler G.L."/>
            <person name="Lohr M."/>
            <person name="Goodson H.V."/>
            <person name="Jenkins J.W."/>
            <person name="Blaby-Haas C.E."/>
            <person name="Helliwell K.E."/>
            <person name="Chan C."/>
            <person name="Marriage T."/>
            <person name="Bhattacharya D."/>
            <person name="Klein A.S."/>
            <person name="Badis Y."/>
            <person name="Brodie J."/>
            <person name="Cao Y."/>
            <person name="Collen J."/>
            <person name="Dittami S.M."/>
            <person name="Gachon C.M."/>
            <person name="Green B.R."/>
            <person name="Karpowicz S."/>
            <person name="Kim J.W."/>
            <person name="Kudahl U."/>
            <person name="Lin S."/>
            <person name="Michel G."/>
            <person name="Mittag M."/>
            <person name="Olson B.J."/>
            <person name="Pangilinan J."/>
            <person name="Peng Y."/>
            <person name="Qiu H."/>
            <person name="Shu S."/>
            <person name="Singer J.T."/>
            <person name="Smith A.G."/>
            <person name="Sprecher B.N."/>
            <person name="Wagner V."/>
            <person name="Wang W."/>
            <person name="Wang Z.-Y."/>
            <person name="Yan J."/>
            <person name="Yarish C."/>
            <person name="Zoeuner-Riek S."/>
            <person name="Zhuang Y."/>
            <person name="Zou Y."/>
            <person name="Lindquist E.A."/>
            <person name="Grimwood J."/>
            <person name="Barry K."/>
            <person name="Rokhsar D.S."/>
            <person name="Schmutz J."/>
            <person name="Stiller J.W."/>
            <person name="Grossman A.R."/>
            <person name="Prochnik S.E."/>
        </authorList>
    </citation>
    <scope>NUCLEOTIDE SEQUENCE [LARGE SCALE GENOMIC DNA]</scope>
    <source>
        <strain evidence="10">4086291</strain>
    </source>
</reference>
<dbReference type="GO" id="GO:0005789">
    <property type="term" value="C:endoplasmic reticulum membrane"/>
    <property type="evidence" value="ECO:0007669"/>
    <property type="project" value="UniProtKB-SubCell"/>
</dbReference>
<sequence length="272" mass="29095">MAAAVASTAATAAAASGGMGPQAAIGAQLLRQMVPGAADAAGPAGAAAAFSHQTARMSAAARLPKYYFAVTNGYVLRKLLLVLFPFRHRSWRRRQLVGDDGDGAPGEFLPPREDVNAPDLYIPVMAFVTYVLLVAFVHGTQARFRPDLMASTGTLGVVVLGLEVLAIKLCLYLVNARPVAWLDIVAFRGYKFVGVVLAMMAGFLHRHLYSVVLMGSAFSMGLFLMRSHRGVVLSRGDDVDDEGGGVGVRRNYFLLGLLVLQFPIYWALGVKP</sequence>
<evidence type="ECO:0000256" key="8">
    <source>
        <dbReference type="ARBA" id="ARBA00023136"/>
    </source>
</evidence>
<evidence type="ECO:0000256" key="2">
    <source>
        <dbReference type="ARBA" id="ARBA00022448"/>
    </source>
</evidence>
<keyword evidence="3 9" id="KW-0812">Transmembrane</keyword>
<protein>
    <recommendedName>
        <fullName evidence="9">Protein YIF1</fullName>
    </recommendedName>
</protein>
<comment type="similarity">
    <text evidence="1 9">Belongs to the YIF1 family.</text>
</comment>
<proteinExistence type="inferred from homology"/>
<keyword evidence="2 9" id="KW-0813">Transport</keyword>
<dbReference type="Proteomes" id="UP000218209">
    <property type="component" value="Unassembled WGS sequence"/>
</dbReference>
<feature type="transmembrane region" description="Helical" evidence="9">
    <location>
        <begin position="252"/>
        <end position="268"/>
    </location>
</feature>
<evidence type="ECO:0000313" key="10">
    <source>
        <dbReference type="EMBL" id="OSX79559.1"/>
    </source>
</evidence>
<feature type="transmembrane region" description="Helical" evidence="9">
    <location>
        <begin position="150"/>
        <end position="174"/>
    </location>
</feature>
<evidence type="ECO:0000256" key="7">
    <source>
        <dbReference type="ARBA" id="ARBA00023034"/>
    </source>
</evidence>
<evidence type="ECO:0000256" key="4">
    <source>
        <dbReference type="ARBA" id="ARBA00022824"/>
    </source>
</evidence>
<keyword evidence="6 9" id="KW-1133">Transmembrane helix</keyword>
<evidence type="ECO:0000256" key="6">
    <source>
        <dbReference type="ARBA" id="ARBA00022989"/>
    </source>
</evidence>
<keyword evidence="7 9" id="KW-0333">Golgi apparatus</keyword>
<evidence type="ECO:0000256" key="3">
    <source>
        <dbReference type="ARBA" id="ARBA00022692"/>
    </source>
</evidence>
<dbReference type="GO" id="GO:0030134">
    <property type="term" value="C:COPII-coated ER to Golgi transport vesicle"/>
    <property type="evidence" value="ECO:0007669"/>
    <property type="project" value="TreeGrafter"/>
</dbReference>
<evidence type="ECO:0000256" key="9">
    <source>
        <dbReference type="RuleBase" id="RU368073"/>
    </source>
</evidence>
<keyword evidence="5 9" id="KW-0653">Protein transport</keyword>
<keyword evidence="11" id="KW-1185">Reference proteome</keyword>